<feature type="chain" id="PRO_5047012174" evidence="1">
    <location>
        <begin position="39"/>
        <end position="74"/>
    </location>
</feature>
<keyword evidence="1" id="KW-0732">Signal</keyword>
<organism evidence="2 3">
    <name type="scientific">Alistipes inops</name>
    <dbReference type="NCBI Taxonomy" id="1501391"/>
    <lineage>
        <taxon>Bacteria</taxon>
        <taxon>Pseudomonadati</taxon>
        <taxon>Bacteroidota</taxon>
        <taxon>Bacteroidia</taxon>
        <taxon>Bacteroidales</taxon>
        <taxon>Rikenellaceae</taxon>
        <taxon>Alistipes</taxon>
    </lineage>
</organism>
<evidence type="ECO:0000313" key="3">
    <source>
        <dbReference type="Proteomes" id="UP000030889"/>
    </source>
</evidence>
<dbReference type="Proteomes" id="UP000030889">
    <property type="component" value="Unassembled WGS sequence"/>
</dbReference>
<comment type="caution">
    <text evidence="2">The sequence shown here is derived from an EMBL/GenBank/DDBJ whole genome shotgun (WGS) entry which is preliminary data.</text>
</comment>
<accession>A0ABR4YGV9</accession>
<gene>
    <name evidence="2" type="ORF">LG35_09900</name>
</gene>
<reference evidence="2 3" key="1">
    <citation type="submission" date="2014-09" db="EMBL/GenBank/DDBJ databases">
        <title>Alistipes sp. 627, sp. nov., a novel member of the family Rikenellaceae isolated from human faeces.</title>
        <authorList>
            <person name="Shkoporov A.N."/>
            <person name="Chaplin A.V."/>
            <person name="Motuzova O.V."/>
            <person name="Kafarskaia L.I."/>
            <person name="Khokhlova E.V."/>
            <person name="Efimov B.A."/>
        </authorList>
    </citation>
    <scope>NUCLEOTIDE SEQUENCE [LARGE SCALE GENOMIC DNA]</scope>
    <source>
        <strain evidence="2 3">627</strain>
    </source>
</reference>
<evidence type="ECO:0000256" key="1">
    <source>
        <dbReference type="SAM" id="SignalP"/>
    </source>
</evidence>
<sequence length="74" mass="7622">MLANAVAKRGLRRPSSAMKVSLAAVIFCWLSGSTACLAAVAAGSPAAAFSLEVPPFRILWMDTPETDLPAGFAA</sequence>
<dbReference type="EMBL" id="JRGF01000022">
    <property type="protein sequence ID" value="KHE40527.1"/>
    <property type="molecule type" value="Genomic_DNA"/>
</dbReference>
<protein>
    <submittedName>
        <fullName evidence="2">Uncharacterized protein</fullName>
    </submittedName>
</protein>
<keyword evidence="3" id="KW-1185">Reference proteome</keyword>
<evidence type="ECO:0000313" key="2">
    <source>
        <dbReference type="EMBL" id="KHE40527.1"/>
    </source>
</evidence>
<feature type="signal peptide" evidence="1">
    <location>
        <begin position="1"/>
        <end position="38"/>
    </location>
</feature>
<proteinExistence type="predicted"/>
<name>A0ABR4YGV9_9BACT</name>